<keyword evidence="10" id="KW-0624">Polysaccharide degradation</keyword>
<feature type="chain" id="PRO_5042183650" description="glucan endo-1,3-beta-D-glucosidase" evidence="16">
    <location>
        <begin position="22"/>
        <end position="480"/>
    </location>
</feature>
<feature type="signal peptide" evidence="16">
    <location>
        <begin position="1"/>
        <end position="21"/>
    </location>
</feature>
<feature type="compositionally biased region" description="Low complexity" evidence="14">
    <location>
        <begin position="382"/>
        <end position="404"/>
    </location>
</feature>
<evidence type="ECO:0000256" key="8">
    <source>
        <dbReference type="ARBA" id="ARBA00023277"/>
    </source>
</evidence>
<dbReference type="Gene3D" id="3.20.20.80">
    <property type="entry name" value="Glycosidases"/>
    <property type="match status" value="1"/>
</dbReference>
<comment type="catalytic activity">
    <reaction evidence="1">
        <text>Hydrolysis of (1-&gt;3)-beta-D-glucosidic linkages in (1-&gt;3)-beta-D-glucans.</text>
        <dbReference type="EC" id="3.2.1.39"/>
    </reaction>
</comment>
<dbReference type="EC" id="3.2.1.39" evidence="3"/>
<dbReference type="InterPro" id="IPR017853">
    <property type="entry name" value="GH"/>
</dbReference>
<evidence type="ECO:0000256" key="5">
    <source>
        <dbReference type="ARBA" id="ARBA00022801"/>
    </source>
</evidence>
<comment type="caution">
    <text evidence="17">The sequence shown here is derived from an EMBL/GenBank/DDBJ whole genome shotgun (WGS) entry which is preliminary data.</text>
</comment>
<dbReference type="Proteomes" id="UP001209570">
    <property type="component" value="Unassembled WGS sequence"/>
</dbReference>
<keyword evidence="5" id="KW-0378">Hydrolase</keyword>
<keyword evidence="16" id="KW-0732">Signal</keyword>
<dbReference type="GO" id="GO:0071555">
    <property type="term" value="P:cell wall organization"/>
    <property type="evidence" value="ECO:0007669"/>
    <property type="project" value="UniProtKB-KW"/>
</dbReference>
<dbReference type="GO" id="GO:0042973">
    <property type="term" value="F:glucan endo-1,3-beta-D-glucosidase activity"/>
    <property type="evidence" value="ECO:0007669"/>
    <property type="project" value="UniProtKB-EC"/>
</dbReference>
<evidence type="ECO:0000256" key="12">
    <source>
        <dbReference type="ARBA" id="ARBA00042373"/>
    </source>
</evidence>
<evidence type="ECO:0000256" key="4">
    <source>
        <dbReference type="ARBA" id="ARBA00022475"/>
    </source>
</evidence>
<reference evidence="17" key="1">
    <citation type="submission" date="2021-12" db="EMBL/GenBank/DDBJ databases">
        <title>Prjna785345.</title>
        <authorList>
            <person name="Rujirawat T."/>
            <person name="Krajaejun T."/>
        </authorList>
    </citation>
    <scope>NUCLEOTIDE SEQUENCE</scope>
    <source>
        <strain evidence="17">Pi057C3</strain>
    </source>
</reference>
<evidence type="ECO:0000256" key="9">
    <source>
        <dbReference type="ARBA" id="ARBA00023316"/>
    </source>
</evidence>
<evidence type="ECO:0000256" key="1">
    <source>
        <dbReference type="ARBA" id="ARBA00000382"/>
    </source>
</evidence>
<evidence type="ECO:0000256" key="14">
    <source>
        <dbReference type="SAM" id="MobiDB-lite"/>
    </source>
</evidence>
<dbReference type="GO" id="GO:0000272">
    <property type="term" value="P:polysaccharide catabolic process"/>
    <property type="evidence" value="ECO:0007669"/>
    <property type="project" value="UniProtKB-KW"/>
</dbReference>
<evidence type="ECO:0000313" key="17">
    <source>
        <dbReference type="EMBL" id="KAJ0394585.1"/>
    </source>
</evidence>
<dbReference type="SUPFAM" id="SSF51445">
    <property type="entry name" value="(Trans)glycosidases"/>
    <property type="match status" value="1"/>
</dbReference>
<evidence type="ECO:0000256" key="13">
    <source>
        <dbReference type="ARBA" id="ARBA00043078"/>
    </source>
</evidence>
<evidence type="ECO:0000256" key="2">
    <source>
        <dbReference type="ARBA" id="ARBA00004236"/>
    </source>
</evidence>
<dbReference type="AlphaFoldDB" id="A0AAD5LAN3"/>
<keyword evidence="9" id="KW-0961">Cell wall biogenesis/degradation</keyword>
<comment type="function">
    <text evidence="11">Glucanases play a role in cell expansion during growth, in cell-cell fusion during mating, and in spore release during sporulation. This enzyme may be involved in beta-glucan degradation. Active on laminarin and lichenan.</text>
</comment>
<feature type="transmembrane region" description="Helical" evidence="15">
    <location>
        <begin position="428"/>
        <end position="449"/>
    </location>
</feature>
<feature type="region of interest" description="Disordered" evidence="14">
    <location>
        <begin position="279"/>
        <end position="426"/>
    </location>
</feature>
<sequence>MNGVLRLITVVTTAVLASVNADGVCYDPDHVGVMSKNAESVRADLALIQSRGFSHVRTYISKFGNTDMAAIVAASGLRSALGVPYPNGDYKEHAAAAIKAAQSGTVDYIMVGNENLMGAGAVPGDMIQVINDIKSKVPGNVKVGTVQATSECVRTIGGWDALVAASDVIGVNIHPFFHKGAGASVKTAIDEANAQWERCQSAGGGKLILTETGWPTAGSTNGNQGSLDFAEGYFNAYKSWSGKIPGNAKFYFQMFDQPHRDSAFEQTYGILRADSSTKFAAGGSGPAPAPATSAPAPVPTTPAPTTPAPTTPAPTTPTPTTVTPTVTPAATNKTISHSSSSGSGAGAKVNLAGSSDKEEAGVLSSHEGSDNTEKGTSDAQNESGVAGEAPGAAGNAVPAGGASAKETPVGGDKPKQANTQSGSSSSGAGVYVVASVGCVAVVAAAGFIYKARQKARELEDSERKSSFDSVAITPGGGCVL</sequence>
<gene>
    <name evidence="17" type="ORF">P43SY_003863</name>
</gene>
<feature type="compositionally biased region" description="Pro residues" evidence="14">
    <location>
        <begin position="296"/>
        <end position="317"/>
    </location>
</feature>
<keyword evidence="15" id="KW-1133">Transmembrane helix</keyword>
<comment type="subcellular location">
    <subcellularLocation>
        <location evidence="2">Cell membrane</location>
    </subcellularLocation>
</comment>
<feature type="compositionally biased region" description="Low complexity" evidence="14">
    <location>
        <begin position="318"/>
        <end position="342"/>
    </location>
</feature>
<dbReference type="PANTHER" id="PTHR16631:SF17">
    <property type="entry name" value="GLUCAN ENDO-1,3-BETA-GLUCOSIDASE BTGC"/>
    <property type="match status" value="1"/>
</dbReference>
<dbReference type="PANTHER" id="PTHR16631">
    <property type="entry name" value="GLUCAN 1,3-BETA-GLUCOSIDASE"/>
    <property type="match status" value="1"/>
</dbReference>
<keyword evidence="18" id="KW-1185">Reference proteome</keyword>
<evidence type="ECO:0000256" key="16">
    <source>
        <dbReference type="SAM" id="SignalP"/>
    </source>
</evidence>
<evidence type="ECO:0000313" key="18">
    <source>
        <dbReference type="Proteomes" id="UP001209570"/>
    </source>
</evidence>
<evidence type="ECO:0000256" key="10">
    <source>
        <dbReference type="ARBA" id="ARBA00023326"/>
    </source>
</evidence>
<dbReference type="EMBL" id="JAKCXM010000399">
    <property type="protein sequence ID" value="KAJ0394585.1"/>
    <property type="molecule type" value="Genomic_DNA"/>
</dbReference>
<protein>
    <recommendedName>
        <fullName evidence="3">glucan endo-1,3-beta-D-glucosidase</fullName>
        <ecNumber evidence="3">3.2.1.39</ecNumber>
    </recommendedName>
    <alternativeName>
        <fullName evidence="13">Endo-1,3-beta-glucanase btgC</fullName>
    </alternativeName>
    <alternativeName>
        <fullName evidence="12">Laminarinase btgC</fullName>
    </alternativeName>
</protein>
<keyword evidence="8" id="KW-0119">Carbohydrate metabolism</keyword>
<organism evidence="17 18">
    <name type="scientific">Pythium insidiosum</name>
    <name type="common">Pythiosis disease agent</name>
    <dbReference type="NCBI Taxonomy" id="114742"/>
    <lineage>
        <taxon>Eukaryota</taxon>
        <taxon>Sar</taxon>
        <taxon>Stramenopiles</taxon>
        <taxon>Oomycota</taxon>
        <taxon>Peronosporomycetes</taxon>
        <taxon>Pythiales</taxon>
        <taxon>Pythiaceae</taxon>
        <taxon>Pythium</taxon>
    </lineage>
</organism>
<name>A0AAD5LAN3_PYTIN</name>
<keyword evidence="15" id="KW-0812">Transmembrane</keyword>
<evidence type="ECO:0000256" key="7">
    <source>
        <dbReference type="ARBA" id="ARBA00023180"/>
    </source>
</evidence>
<dbReference type="GO" id="GO:0005886">
    <property type="term" value="C:plasma membrane"/>
    <property type="evidence" value="ECO:0007669"/>
    <property type="project" value="UniProtKB-SubCell"/>
</dbReference>
<feature type="compositionally biased region" description="Basic and acidic residues" evidence="14">
    <location>
        <begin position="367"/>
        <end position="376"/>
    </location>
</feature>
<keyword evidence="7" id="KW-0325">Glycoprotein</keyword>
<evidence type="ECO:0000256" key="11">
    <source>
        <dbReference type="ARBA" id="ARBA00037649"/>
    </source>
</evidence>
<evidence type="ECO:0000256" key="3">
    <source>
        <dbReference type="ARBA" id="ARBA00012780"/>
    </source>
</evidence>
<accession>A0AAD5LAN3</accession>
<dbReference type="InterPro" id="IPR050732">
    <property type="entry name" value="Beta-glucan_modifiers"/>
</dbReference>
<proteinExistence type="predicted"/>
<keyword evidence="4" id="KW-1003">Cell membrane</keyword>
<keyword evidence="6 15" id="KW-0472">Membrane</keyword>
<evidence type="ECO:0000256" key="6">
    <source>
        <dbReference type="ARBA" id="ARBA00023136"/>
    </source>
</evidence>
<evidence type="ECO:0000256" key="15">
    <source>
        <dbReference type="SAM" id="Phobius"/>
    </source>
</evidence>